<protein>
    <recommendedName>
        <fullName evidence="6">Homoserine O-succinyltransferase</fullName>
    </recommendedName>
</protein>
<dbReference type="InterPro" id="IPR033752">
    <property type="entry name" value="MetA_family"/>
</dbReference>
<dbReference type="Gene3D" id="3.40.50.880">
    <property type="match status" value="1"/>
</dbReference>
<gene>
    <name evidence="4" type="ORF">GCM10007916_00260</name>
</gene>
<keyword evidence="5" id="KW-1185">Reference proteome</keyword>
<dbReference type="Pfam" id="PF04204">
    <property type="entry name" value="HTS"/>
    <property type="match status" value="1"/>
</dbReference>
<dbReference type="EMBL" id="BSPQ01000001">
    <property type="protein sequence ID" value="GLS88959.1"/>
    <property type="molecule type" value="Genomic_DNA"/>
</dbReference>
<dbReference type="PANTHER" id="PTHR20919:SF0">
    <property type="entry name" value="HOMOSERINE O-SUCCINYLTRANSFERASE"/>
    <property type="match status" value="1"/>
</dbReference>
<sequence>MRDQASDACSAFPVNYYPNDDESEIPRATWRSHGNLLYSNWLNYCVYQVTPYKLSGPETVKE</sequence>
<organism evidence="4 5">
    <name type="scientific">Psychromonas marina</name>
    <dbReference type="NCBI Taxonomy" id="88364"/>
    <lineage>
        <taxon>Bacteria</taxon>
        <taxon>Pseudomonadati</taxon>
        <taxon>Pseudomonadota</taxon>
        <taxon>Gammaproteobacteria</taxon>
        <taxon>Alteromonadales</taxon>
        <taxon>Psychromonadaceae</taxon>
        <taxon>Psychromonas</taxon>
    </lineage>
</organism>
<evidence type="ECO:0000256" key="3">
    <source>
        <dbReference type="ARBA" id="ARBA00023315"/>
    </source>
</evidence>
<dbReference type="Proteomes" id="UP001157353">
    <property type="component" value="Unassembled WGS sequence"/>
</dbReference>
<dbReference type="InterPro" id="IPR029062">
    <property type="entry name" value="Class_I_gatase-like"/>
</dbReference>
<evidence type="ECO:0000313" key="5">
    <source>
        <dbReference type="Proteomes" id="UP001157353"/>
    </source>
</evidence>
<keyword evidence="2" id="KW-0808">Transferase</keyword>
<evidence type="ECO:0000256" key="1">
    <source>
        <dbReference type="ARBA" id="ARBA00022605"/>
    </source>
</evidence>
<dbReference type="SUPFAM" id="SSF52317">
    <property type="entry name" value="Class I glutamine amidotransferase-like"/>
    <property type="match status" value="1"/>
</dbReference>
<keyword evidence="1" id="KW-0028">Amino-acid biosynthesis</keyword>
<comment type="caution">
    <text evidence="4">The sequence shown here is derived from an EMBL/GenBank/DDBJ whole genome shotgun (WGS) entry which is preliminary data.</text>
</comment>
<keyword evidence="3" id="KW-0012">Acyltransferase</keyword>
<evidence type="ECO:0000256" key="2">
    <source>
        <dbReference type="ARBA" id="ARBA00022679"/>
    </source>
</evidence>
<proteinExistence type="predicted"/>
<evidence type="ECO:0008006" key="6">
    <source>
        <dbReference type="Google" id="ProtNLM"/>
    </source>
</evidence>
<dbReference type="PANTHER" id="PTHR20919">
    <property type="entry name" value="HOMOSERINE O-SUCCINYLTRANSFERASE"/>
    <property type="match status" value="1"/>
</dbReference>
<reference evidence="5" key="1">
    <citation type="journal article" date="2019" name="Int. J. Syst. Evol. Microbiol.">
        <title>The Global Catalogue of Microorganisms (GCM) 10K type strain sequencing project: providing services to taxonomists for standard genome sequencing and annotation.</title>
        <authorList>
            <consortium name="The Broad Institute Genomics Platform"/>
            <consortium name="The Broad Institute Genome Sequencing Center for Infectious Disease"/>
            <person name="Wu L."/>
            <person name="Ma J."/>
        </authorList>
    </citation>
    <scope>NUCLEOTIDE SEQUENCE [LARGE SCALE GENOMIC DNA]</scope>
    <source>
        <strain evidence="5">NBRC 103166</strain>
    </source>
</reference>
<name>A0ABQ6DV87_9GAMM</name>
<accession>A0ABQ6DV87</accession>
<evidence type="ECO:0000313" key="4">
    <source>
        <dbReference type="EMBL" id="GLS88959.1"/>
    </source>
</evidence>